<feature type="transmembrane region" description="Helical" evidence="3">
    <location>
        <begin position="41"/>
        <end position="60"/>
    </location>
</feature>
<gene>
    <name evidence="5" type="ORF">V3851_10980</name>
</gene>
<feature type="transmembrane region" description="Helical" evidence="3">
    <location>
        <begin position="66"/>
        <end position="87"/>
    </location>
</feature>
<reference evidence="5 6" key="1">
    <citation type="submission" date="2024-02" db="EMBL/GenBank/DDBJ databases">
        <title>A nitrogen-fixing paenibacillus bacterium.</title>
        <authorList>
            <person name="Zhang W.L."/>
            <person name="Chen S.F."/>
        </authorList>
    </citation>
    <scope>NUCLEOTIDE SEQUENCE [LARGE SCALE GENOMIC DNA]</scope>
    <source>
        <strain evidence="5 6">M1</strain>
    </source>
</reference>
<name>A0ABU7VRJ0_9BACL</name>
<protein>
    <submittedName>
        <fullName evidence="5">A24 family peptidase</fullName>
        <ecNumber evidence="5">3.4.23.-</ecNumber>
    </submittedName>
</protein>
<dbReference type="PANTHER" id="PTHR30487">
    <property type="entry name" value="TYPE 4 PREPILIN-LIKE PROTEINS LEADER PEPTIDE-PROCESSING ENZYME"/>
    <property type="match status" value="1"/>
</dbReference>
<dbReference type="InterPro" id="IPR050882">
    <property type="entry name" value="Prepilin_peptidase/N-MTase"/>
</dbReference>
<evidence type="ECO:0000256" key="2">
    <source>
        <dbReference type="RuleBase" id="RU003793"/>
    </source>
</evidence>
<dbReference type="PRINTS" id="PR00864">
    <property type="entry name" value="PREPILNPTASE"/>
</dbReference>
<feature type="transmembrane region" description="Helical" evidence="3">
    <location>
        <begin position="99"/>
        <end position="122"/>
    </location>
</feature>
<feature type="transmembrane region" description="Helical" evidence="3">
    <location>
        <begin position="142"/>
        <end position="159"/>
    </location>
</feature>
<dbReference type="Gene3D" id="1.20.120.1220">
    <property type="match status" value="1"/>
</dbReference>
<evidence type="ECO:0000259" key="4">
    <source>
        <dbReference type="Pfam" id="PF01478"/>
    </source>
</evidence>
<feature type="domain" description="Prepilin type IV endopeptidase peptidase" evidence="4">
    <location>
        <begin position="24"/>
        <end position="125"/>
    </location>
</feature>
<keyword evidence="3" id="KW-1133">Transmembrane helix</keyword>
<dbReference type="Pfam" id="PF01478">
    <property type="entry name" value="Peptidase_A24"/>
    <property type="match status" value="1"/>
</dbReference>
<evidence type="ECO:0000313" key="5">
    <source>
        <dbReference type="EMBL" id="MEF2966353.1"/>
    </source>
</evidence>
<dbReference type="InterPro" id="IPR000045">
    <property type="entry name" value="Prepilin_IV_endopep_pep"/>
</dbReference>
<keyword evidence="3" id="KW-0812">Transmembrane</keyword>
<dbReference type="GO" id="GO:0016787">
    <property type="term" value="F:hydrolase activity"/>
    <property type="evidence" value="ECO:0007669"/>
    <property type="project" value="UniProtKB-KW"/>
</dbReference>
<feature type="transmembrane region" description="Helical" evidence="3">
    <location>
        <begin position="12"/>
        <end position="34"/>
    </location>
</feature>
<dbReference type="InterPro" id="IPR014032">
    <property type="entry name" value="Peptidase_A24A_bac"/>
</dbReference>
<sequence>MTAALFASLHLRFGFSGAWAVGVLLSALCVLITITDLASRVIPNGALLAFGILLLAAVPFAGARPLWLHLLGAAAGSGILLLLAVLTSGRGMGMGDVKLLAVLGWTLGFPEVLFALFFGSVAGLSGGLLLKAAGGKGRGQRIAFGPFLSFGAIIVYVYGKEIIDWYLSNLIHP</sequence>
<organism evidence="5 6">
    <name type="scientific">Paenibacillus haidiansis</name>
    <dbReference type="NCBI Taxonomy" id="1574488"/>
    <lineage>
        <taxon>Bacteria</taxon>
        <taxon>Bacillati</taxon>
        <taxon>Bacillota</taxon>
        <taxon>Bacilli</taxon>
        <taxon>Bacillales</taxon>
        <taxon>Paenibacillaceae</taxon>
        <taxon>Paenibacillus</taxon>
    </lineage>
</organism>
<comment type="similarity">
    <text evidence="1 2">Belongs to the peptidase A24 family.</text>
</comment>
<evidence type="ECO:0000256" key="1">
    <source>
        <dbReference type="ARBA" id="ARBA00005801"/>
    </source>
</evidence>
<keyword evidence="3" id="KW-0472">Membrane</keyword>
<keyword evidence="6" id="KW-1185">Reference proteome</keyword>
<evidence type="ECO:0000256" key="3">
    <source>
        <dbReference type="SAM" id="Phobius"/>
    </source>
</evidence>
<dbReference type="Proteomes" id="UP001306950">
    <property type="component" value="Unassembled WGS sequence"/>
</dbReference>
<keyword evidence="5" id="KW-0378">Hydrolase</keyword>
<dbReference type="EMBL" id="JAZHPZ010000004">
    <property type="protein sequence ID" value="MEF2966353.1"/>
    <property type="molecule type" value="Genomic_DNA"/>
</dbReference>
<dbReference type="PANTHER" id="PTHR30487:SF0">
    <property type="entry name" value="PREPILIN LEADER PEPTIDASE_N-METHYLTRANSFERASE-RELATED"/>
    <property type="match status" value="1"/>
</dbReference>
<evidence type="ECO:0000313" key="6">
    <source>
        <dbReference type="Proteomes" id="UP001306950"/>
    </source>
</evidence>
<dbReference type="RefSeq" id="WP_331846568.1">
    <property type="nucleotide sequence ID" value="NZ_JAZHPZ010000004.1"/>
</dbReference>
<proteinExistence type="inferred from homology"/>
<accession>A0ABU7VRJ0</accession>
<dbReference type="EC" id="3.4.23.-" evidence="5"/>
<comment type="caution">
    <text evidence="5">The sequence shown here is derived from an EMBL/GenBank/DDBJ whole genome shotgun (WGS) entry which is preliminary data.</text>
</comment>